<keyword evidence="1" id="KW-0812">Transmembrane</keyword>
<proteinExistence type="predicted"/>
<dbReference type="AlphaFoldDB" id="A0A375CR39"/>
<keyword evidence="1" id="KW-1133">Transmembrane helix</keyword>
<reference evidence="3" key="1">
    <citation type="submission" date="2018-01" db="EMBL/GenBank/DDBJ databases">
        <authorList>
            <person name="Gaut B.S."/>
            <person name="Morton B.R."/>
            <person name="Clegg M.T."/>
            <person name="Duvall M.R."/>
        </authorList>
    </citation>
    <scope>NUCLEOTIDE SEQUENCE [LARGE SCALE GENOMIC DNA]</scope>
</reference>
<organism evidence="2 3">
    <name type="scientific">Cupriavidus taiwanensis</name>
    <dbReference type="NCBI Taxonomy" id="164546"/>
    <lineage>
        <taxon>Bacteria</taxon>
        <taxon>Pseudomonadati</taxon>
        <taxon>Pseudomonadota</taxon>
        <taxon>Betaproteobacteria</taxon>
        <taxon>Burkholderiales</taxon>
        <taxon>Burkholderiaceae</taxon>
        <taxon>Cupriavidus</taxon>
    </lineage>
</organism>
<comment type="caution">
    <text evidence="2">The sequence shown here is derived from an EMBL/GenBank/DDBJ whole genome shotgun (WGS) entry which is preliminary data.</text>
</comment>
<accession>A0A375CR39</accession>
<dbReference type="EMBL" id="OFSP01000078">
    <property type="protein sequence ID" value="SOY77717.1"/>
    <property type="molecule type" value="Genomic_DNA"/>
</dbReference>
<sequence length="80" mass="8868">MARHLQFLARTFCVGAIIVIVAIVSRQVYLRSAAEAVADAGAEPATLMLIRYETMHDRLQIEHSLAVEADTRPSARCRES</sequence>
<dbReference type="RefSeq" id="WP_116343027.1">
    <property type="nucleotide sequence ID" value="NZ_OFSP01000078.1"/>
</dbReference>
<name>A0A375CR39_9BURK</name>
<evidence type="ECO:0000313" key="3">
    <source>
        <dbReference type="Proteomes" id="UP000256297"/>
    </source>
</evidence>
<evidence type="ECO:0000256" key="1">
    <source>
        <dbReference type="SAM" id="Phobius"/>
    </source>
</evidence>
<protein>
    <submittedName>
        <fullName evidence="2">Uncharacterized protein</fullName>
    </submittedName>
</protein>
<feature type="transmembrane region" description="Helical" evidence="1">
    <location>
        <begin position="7"/>
        <end position="25"/>
    </location>
</feature>
<dbReference type="Proteomes" id="UP000256297">
    <property type="component" value="Unassembled WGS sequence"/>
</dbReference>
<evidence type="ECO:0000313" key="2">
    <source>
        <dbReference type="EMBL" id="SOY77717.1"/>
    </source>
</evidence>
<gene>
    <name evidence="2" type="ORF">CBM2589_U10219</name>
</gene>
<keyword evidence="1" id="KW-0472">Membrane</keyword>